<dbReference type="EMBL" id="ACBZ01000004">
    <property type="protein sequence ID" value="EEG50909.1"/>
    <property type="molecule type" value="Genomic_DNA"/>
</dbReference>
<dbReference type="InterPro" id="IPR004839">
    <property type="entry name" value="Aminotransferase_I/II_large"/>
</dbReference>
<dbReference type="EC" id="4.1.1.81" evidence="4"/>
<evidence type="ECO:0000256" key="1">
    <source>
        <dbReference type="ARBA" id="ARBA00001933"/>
    </source>
</evidence>
<comment type="caution">
    <text evidence="11">The sequence shown here is derived from an EMBL/GenBank/DDBJ whole genome shotgun (WGS) entry which is preliminary data.</text>
</comment>
<sequence>MKHIHGGDVYHHQGCVDFSANCNPLGTPGKVRQAVADSLDELVNYPQVGYESLKKAIAQYEQVNKEQVICGNGAAELIYTLILALRPRQALVLAPTFAEYEQALENLGCRVDYYGLKRECSFQPQSDFFDRLTPQVDVVFLCNPNNPTGLLLEREFLERVLDICDKHQTMLVVDECFLDFVKEPKKYSLKEELSENPHLFLLKAFTKRYAMAGVRLGYGLCQNLDLLERMGRMTQPWNLSVIAQKAGIAALKEEDYVRRGRQIVFQEIERMKQEFQKLGIKTYDSQANYLFFEGPKDLWEKCLDKGILIRDCSNYTGLSKGYYRVAVKMPQENDRLLKALGELYL</sequence>
<comment type="catalytic activity">
    <reaction evidence="9">
        <text>O-phospho-L-threonine + H(+) = (R)-1-aminopropan-2-yl phosphate + CO2</text>
        <dbReference type="Rhea" id="RHEA:11492"/>
        <dbReference type="ChEBI" id="CHEBI:15378"/>
        <dbReference type="ChEBI" id="CHEBI:16526"/>
        <dbReference type="ChEBI" id="CHEBI:58563"/>
        <dbReference type="ChEBI" id="CHEBI:58675"/>
        <dbReference type="EC" id="4.1.1.81"/>
    </reaction>
</comment>
<evidence type="ECO:0000313" key="11">
    <source>
        <dbReference type="EMBL" id="EEG50909.1"/>
    </source>
</evidence>
<dbReference type="GO" id="GO:0009236">
    <property type="term" value="P:cobalamin biosynthetic process"/>
    <property type="evidence" value="ECO:0007669"/>
    <property type="project" value="UniProtKB-UniPathway"/>
</dbReference>
<evidence type="ECO:0000256" key="7">
    <source>
        <dbReference type="ARBA" id="ARBA00023239"/>
    </source>
</evidence>
<dbReference type="PANTHER" id="PTHR42885:SF1">
    <property type="entry name" value="THREONINE-PHOSPHATE DECARBOXYLASE"/>
    <property type="match status" value="1"/>
</dbReference>
<dbReference type="AlphaFoldDB" id="C0CH90"/>
<dbReference type="SUPFAM" id="SSF53383">
    <property type="entry name" value="PLP-dependent transferases"/>
    <property type="match status" value="1"/>
</dbReference>
<organism evidence="11 12">
    <name type="scientific">Blautia hydrogenotrophica (strain DSM 10507 / JCM 14656 / S5a33)</name>
    <name type="common">Ruminococcus hydrogenotrophicus</name>
    <dbReference type="NCBI Taxonomy" id="476272"/>
    <lineage>
        <taxon>Bacteria</taxon>
        <taxon>Bacillati</taxon>
        <taxon>Bacillota</taxon>
        <taxon>Clostridia</taxon>
        <taxon>Lachnospirales</taxon>
        <taxon>Lachnospiraceae</taxon>
        <taxon>Blautia</taxon>
    </lineage>
</organism>
<reference evidence="11 12" key="1">
    <citation type="submission" date="2009-01" db="EMBL/GenBank/DDBJ databases">
        <authorList>
            <person name="Fulton L."/>
            <person name="Clifton S."/>
            <person name="Fulton B."/>
            <person name="Xu J."/>
            <person name="Minx P."/>
            <person name="Pepin K.H."/>
            <person name="Johnson M."/>
            <person name="Bhonagiri V."/>
            <person name="Nash W.E."/>
            <person name="Mardis E.R."/>
            <person name="Wilson R.K."/>
        </authorList>
    </citation>
    <scope>NUCLEOTIDE SEQUENCE [LARGE SCALE GENOMIC DNA]</scope>
    <source>
        <strain evidence="12">DSM 10507 / JCM 14656 / S5a33</strain>
    </source>
</reference>
<keyword evidence="6" id="KW-0663">Pyridoxal phosphate</keyword>
<keyword evidence="12" id="KW-1185">Reference proteome</keyword>
<comment type="function">
    <text evidence="2">Decarboxylates L-threonine-O-3-phosphate to yield (R)-1-amino-2-propanol O-2-phosphate, the precursor for the linkage between the nucleotide loop and the corrin ring in cobalamin.</text>
</comment>
<dbReference type="InterPro" id="IPR015422">
    <property type="entry name" value="PyrdxlP-dep_Trfase_small"/>
</dbReference>
<evidence type="ECO:0000313" key="12">
    <source>
        <dbReference type="Proteomes" id="UP000003100"/>
    </source>
</evidence>
<evidence type="ECO:0000256" key="5">
    <source>
        <dbReference type="ARBA" id="ARBA00022573"/>
    </source>
</evidence>
<dbReference type="Gene3D" id="3.40.640.10">
    <property type="entry name" value="Type I PLP-dependent aspartate aminotransferase-like (Major domain)"/>
    <property type="match status" value="1"/>
</dbReference>
<evidence type="ECO:0000256" key="2">
    <source>
        <dbReference type="ARBA" id="ARBA00003444"/>
    </source>
</evidence>
<gene>
    <name evidence="11" type="ORF">RUMHYD_00203</name>
</gene>
<evidence type="ECO:0000256" key="3">
    <source>
        <dbReference type="ARBA" id="ARBA00004953"/>
    </source>
</evidence>
<name>C0CH90_BLAHS</name>
<evidence type="ECO:0000259" key="10">
    <source>
        <dbReference type="Pfam" id="PF00155"/>
    </source>
</evidence>
<dbReference type="UniPathway" id="UPA00148"/>
<feature type="domain" description="Aminotransferase class I/classII large" evidence="10">
    <location>
        <begin position="15"/>
        <end position="340"/>
    </location>
</feature>
<dbReference type="eggNOG" id="COG0079">
    <property type="taxonomic scope" value="Bacteria"/>
</dbReference>
<dbReference type="CDD" id="cd00609">
    <property type="entry name" value="AAT_like"/>
    <property type="match status" value="1"/>
</dbReference>
<evidence type="ECO:0000256" key="8">
    <source>
        <dbReference type="ARBA" id="ARBA00029996"/>
    </source>
</evidence>
<dbReference type="GO" id="GO:0048472">
    <property type="term" value="F:threonine-phosphate decarboxylase activity"/>
    <property type="evidence" value="ECO:0007669"/>
    <property type="project" value="UniProtKB-EC"/>
</dbReference>
<dbReference type="GeneID" id="86821485"/>
<protein>
    <recommendedName>
        <fullName evidence="4">threonine-phosphate decarboxylase</fullName>
        <ecNumber evidence="4">4.1.1.81</ecNumber>
    </recommendedName>
    <alternativeName>
        <fullName evidence="8">L-threonine-O-3-phosphate decarboxylase</fullName>
    </alternativeName>
</protein>
<reference evidence="11 12" key="2">
    <citation type="submission" date="2009-02" db="EMBL/GenBank/DDBJ databases">
        <title>Draft genome sequence of Blautia hydrogenotrophica DSM 10507 (Ruminococcus hydrogenotrophicus DSM 10507).</title>
        <authorList>
            <person name="Sudarsanam P."/>
            <person name="Ley R."/>
            <person name="Guruge J."/>
            <person name="Turnbaugh P.J."/>
            <person name="Mahowald M."/>
            <person name="Liep D."/>
            <person name="Gordon J."/>
        </authorList>
    </citation>
    <scope>NUCLEOTIDE SEQUENCE [LARGE SCALE GENOMIC DNA]</scope>
    <source>
        <strain evidence="12">DSM 10507 / JCM 14656 / S5a33</strain>
    </source>
</reference>
<dbReference type="InterPro" id="IPR015421">
    <property type="entry name" value="PyrdxlP-dep_Trfase_major"/>
</dbReference>
<evidence type="ECO:0000256" key="9">
    <source>
        <dbReference type="ARBA" id="ARBA00048531"/>
    </source>
</evidence>
<comment type="cofactor">
    <cofactor evidence="1">
        <name>pyridoxal 5'-phosphate</name>
        <dbReference type="ChEBI" id="CHEBI:597326"/>
    </cofactor>
</comment>
<keyword evidence="5" id="KW-0169">Cobalamin biosynthesis</keyword>
<evidence type="ECO:0000256" key="4">
    <source>
        <dbReference type="ARBA" id="ARBA00012285"/>
    </source>
</evidence>
<proteinExistence type="predicted"/>
<accession>C0CH90</accession>
<keyword evidence="7" id="KW-0456">Lyase</keyword>
<comment type="pathway">
    <text evidence="3">Cofactor biosynthesis; adenosylcobalamin biosynthesis.</text>
</comment>
<dbReference type="InterPro" id="IPR015424">
    <property type="entry name" value="PyrdxlP-dep_Trfase"/>
</dbReference>
<dbReference type="PANTHER" id="PTHR42885">
    <property type="entry name" value="HISTIDINOL-PHOSPHATE AMINOTRANSFERASE-RELATED"/>
    <property type="match status" value="1"/>
</dbReference>
<dbReference type="PATRIC" id="fig|476272.21.peg.3210"/>
<dbReference type="Gene3D" id="3.90.1150.10">
    <property type="entry name" value="Aspartate Aminotransferase, domain 1"/>
    <property type="match status" value="1"/>
</dbReference>
<dbReference type="NCBIfam" id="TIGR01140">
    <property type="entry name" value="L_thr_O3P_dcar"/>
    <property type="match status" value="1"/>
</dbReference>
<dbReference type="HOGENOM" id="CLU_017584_3_2_9"/>
<dbReference type="Pfam" id="PF00155">
    <property type="entry name" value="Aminotran_1_2"/>
    <property type="match status" value="1"/>
</dbReference>
<dbReference type="InterPro" id="IPR005860">
    <property type="entry name" value="CobD"/>
</dbReference>
<dbReference type="GO" id="GO:0030170">
    <property type="term" value="F:pyridoxal phosphate binding"/>
    <property type="evidence" value="ECO:0007669"/>
    <property type="project" value="InterPro"/>
</dbReference>
<dbReference type="Proteomes" id="UP000003100">
    <property type="component" value="Unassembled WGS sequence"/>
</dbReference>
<evidence type="ECO:0000256" key="6">
    <source>
        <dbReference type="ARBA" id="ARBA00022898"/>
    </source>
</evidence>
<dbReference type="RefSeq" id="WP_005945003.1">
    <property type="nucleotide sequence ID" value="NZ_CP136423.1"/>
</dbReference>